<dbReference type="AlphaFoldDB" id="A0A0V0ZH85"/>
<proteinExistence type="predicted"/>
<reference evidence="1 2" key="1">
    <citation type="submission" date="2015-01" db="EMBL/GenBank/DDBJ databases">
        <title>Evolution of Trichinella species and genotypes.</title>
        <authorList>
            <person name="Korhonen P.K."/>
            <person name="Edoardo P."/>
            <person name="Giuseppe L.R."/>
            <person name="Gasser R.B."/>
        </authorList>
    </citation>
    <scope>NUCLEOTIDE SEQUENCE [LARGE SCALE GENOMIC DNA]</scope>
    <source>
        <strain evidence="1">ISS3</strain>
    </source>
</reference>
<accession>A0A0V0ZH85</accession>
<sequence>MVTDLVWFTSLTMKKILHYVTSEKFFTDHPCDVKSVYTAPQAS</sequence>
<keyword evidence="2" id="KW-1185">Reference proteome</keyword>
<evidence type="ECO:0000313" key="2">
    <source>
        <dbReference type="Proteomes" id="UP000054776"/>
    </source>
</evidence>
<comment type="caution">
    <text evidence="1">The sequence shown here is derived from an EMBL/GenBank/DDBJ whole genome shotgun (WGS) entry which is preliminary data.</text>
</comment>
<dbReference type="InParanoid" id="A0A0V0ZH85"/>
<organism evidence="1 2">
    <name type="scientific">Trichinella spiralis</name>
    <name type="common">Trichina worm</name>
    <dbReference type="NCBI Taxonomy" id="6334"/>
    <lineage>
        <taxon>Eukaryota</taxon>
        <taxon>Metazoa</taxon>
        <taxon>Ecdysozoa</taxon>
        <taxon>Nematoda</taxon>
        <taxon>Enoplea</taxon>
        <taxon>Dorylaimia</taxon>
        <taxon>Trichinellida</taxon>
        <taxon>Trichinellidae</taxon>
        <taxon>Trichinella</taxon>
    </lineage>
</organism>
<evidence type="ECO:0000313" key="1">
    <source>
        <dbReference type="EMBL" id="KRY11746.1"/>
    </source>
</evidence>
<gene>
    <name evidence="1" type="ORF">T01_12862</name>
</gene>
<protein>
    <submittedName>
        <fullName evidence="1">Uncharacterized protein</fullName>
    </submittedName>
</protein>
<dbReference type="Proteomes" id="UP000054776">
    <property type="component" value="Unassembled WGS sequence"/>
</dbReference>
<name>A0A0V0ZH85_TRISP</name>
<dbReference type="EMBL" id="JYDH01002418">
    <property type="protein sequence ID" value="KRY11746.1"/>
    <property type="molecule type" value="Genomic_DNA"/>
</dbReference>